<dbReference type="Proteomes" id="UP000007015">
    <property type="component" value="Chromosome 2"/>
</dbReference>
<proteinExistence type="predicted"/>
<accession>B8AFD6</accession>
<keyword evidence="2" id="KW-1185">Reference proteome</keyword>
<evidence type="ECO:0000313" key="1">
    <source>
        <dbReference type="EMBL" id="EEC73575.1"/>
    </source>
</evidence>
<dbReference type="HOGENOM" id="CLU_1761808_0_0_1"/>
<name>B8AFD6_ORYSI</name>
<dbReference type="PANTHER" id="PTHR18868:SF28">
    <property type="entry name" value="PEPTIDASE S1 DOMAIN-CONTAINING PROTEIN"/>
    <property type="match status" value="1"/>
</dbReference>
<organism evidence="1 2">
    <name type="scientific">Oryza sativa subsp. indica</name>
    <name type="common">Rice</name>
    <dbReference type="NCBI Taxonomy" id="39946"/>
    <lineage>
        <taxon>Eukaryota</taxon>
        <taxon>Viridiplantae</taxon>
        <taxon>Streptophyta</taxon>
        <taxon>Embryophyta</taxon>
        <taxon>Tracheophyta</taxon>
        <taxon>Spermatophyta</taxon>
        <taxon>Magnoliopsida</taxon>
        <taxon>Liliopsida</taxon>
        <taxon>Poales</taxon>
        <taxon>Poaceae</taxon>
        <taxon>BOP clade</taxon>
        <taxon>Oryzoideae</taxon>
        <taxon>Oryzeae</taxon>
        <taxon>Oryzinae</taxon>
        <taxon>Oryza</taxon>
        <taxon>Oryza sativa</taxon>
    </lineage>
</organism>
<dbReference type="SUPFAM" id="SSF50494">
    <property type="entry name" value="Trypsin-like serine proteases"/>
    <property type="match status" value="1"/>
</dbReference>
<evidence type="ECO:0000313" key="2">
    <source>
        <dbReference type="Proteomes" id="UP000007015"/>
    </source>
</evidence>
<dbReference type="Gramene" id="BGIOSGA006066-TA">
    <property type="protein sequence ID" value="BGIOSGA006066-PA"/>
    <property type="gene ID" value="BGIOSGA006066"/>
</dbReference>
<dbReference type="EMBL" id="CM000127">
    <property type="protein sequence ID" value="EEC73575.1"/>
    <property type="molecule type" value="Genomic_DNA"/>
</dbReference>
<reference evidence="1 2" key="1">
    <citation type="journal article" date="2005" name="PLoS Biol.">
        <title>The genomes of Oryza sativa: a history of duplications.</title>
        <authorList>
            <person name="Yu J."/>
            <person name="Wang J."/>
            <person name="Lin W."/>
            <person name="Li S."/>
            <person name="Li H."/>
            <person name="Zhou J."/>
            <person name="Ni P."/>
            <person name="Dong W."/>
            <person name="Hu S."/>
            <person name="Zeng C."/>
            <person name="Zhang J."/>
            <person name="Zhang Y."/>
            <person name="Li R."/>
            <person name="Xu Z."/>
            <person name="Li S."/>
            <person name="Li X."/>
            <person name="Zheng H."/>
            <person name="Cong L."/>
            <person name="Lin L."/>
            <person name="Yin J."/>
            <person name="Geng J."/>
            <person name="Li G."/>
            <person name="Shi J."/>
            <person name="Liu J."/>
            <person name="Lv H."/>
            <person name="Li J."/>
            <person name="Wang J."/>
            <person name="Deng Y."/>
            <person name="Ran L."/>
            <person name="Shi X."/>
            <person name="Wang X."/>
            <person name="Wu Q."/>
            <person name="Li C."/>
            <person name="Ren X."/>
            <person name="Wang J."/>
            <person name="Wang X."/>
            <person name="Li D."/>
            <person name="Liu D."/>
            <person name="Zhang X."/>
            <person name="Ji Z."/>
            <person name="Zhao W."/>
            <person name="Sun Y."/>
            <person name="Zhang Z."/>
            <person name="Bao J."/>
            <person name="Han Y."/>
            <person name="Dong L."/>
            <person name="Ji J."/>
            <person name="Chen P."/>
            <person name="Wu S."/>
            <person name="Liu J."/>
            <person name="Xiao Y."/>
            <person name="Bu D."/>
            <person name="Tan J."/>
            <person name="Yang L."/>
            <person name="Ye C."/>
            <person name="Zhang J."/>
            <person name="Xu J."/>
            <person name="Zhou Y."/>
            <person name="Yu Y."/>
            <person name="Zhang B."/>
            <person name="Zhuang S."/>
            <person name="Wei H."/>
            <person name="Liu B."/>
            <person name="Lei M."/>
            <person name="Yu H."/>
            <person name="Li Y."/>
            <person name="Xu H."/>
            <person name="Wei S."/>
            <person name="He X."/>
            <person name="Fang L."/>
            <person name="Zhang Z."/>
            <person name="Zhang Y."/>
            <person name="Huang X."/>
            <person name="Su Z."/>
            <person name="Tong W."/>
            <person name="Li J."/>
            <person name="Tong Z."/>
            <person name="Li S."/>
            <person name="Ye J."/>
            <person name="Wang L."/>
            <person name="Fang L."/>
            <person name="Lei T."/>
            <person name="Chen C."/>
            <person name="Chen H."/>
            <person name="Xu Z."/>
            <person name="Li H."/>
            <person name="Huang H."/>
            <person name="Zhang F."/>
            <person name="Xu H."/>
            <person name="Li N."/>
            <person name="Zhao C."/>
            <person name="Li S."/>
            <person name="Dong L."/>
            <person name="Huang Y."/>
            <person name="Li L."/>
            <person name="Xi Y."/>
            <person name="Qi Q."/>
            <person name="Li W."/>
            <person name="Zhang B."/>
            <person name="Hu W."/>
            <person name="Zhang Y."/>
            <person name="Tian X."/>
            <person name="Jiao Y."/>
            <person name="Liang X."/>
            <person name="Jin J."/>
            <person name="Gao L."/>
            <person name="Zheng W."/>
            <person name="Hao B."/>
            <person name="Liu S."/>
            <person name="Wang W."/>
            <person name="Yuan L."/>
            <person name="Cao M."/>
            <person name="McDermott J."/>
            <person name="Samudrala R."/>
            <person name="Wang J."/>
            <person name="Wong G.K."/>
            <person name="Yang H."/>
        </authorList>
    </citation>
    <scope>NUCLEOTIDE SEQUENCE [LARGE SCALE GENOMIC DNA]</scope>
    <source>
        <strain evidence="2">cv. 93-11</strain>
    </source>
</reference>
<dbReference type="InterPro" id="IPR009003">
    <property type="entry name" value="Peptidase_S1_PA"/>
</dbReference>
<dbReference type="STRING" id="39946.B8AFD6"/>
<dbReference type="AlphaFoldDB" id="B8AFD6"/>
<sequence length="148" mass="16267">MPSEKVVAIGRDVTLGPLMATIGKVIQHGKNNCKLDCKDLKVSTCKITKAGIGGPLIKFDGSFVGMNFYDGSRVTPFLPKDKIVKVLSTVNNLPSESGRNHPMPIDVDDGTKKNRWPVPEPYWYHGSLDVDMHYIPKLIGRVSLVDSC</sequence>
<gene>
    <name evidence="1" type="ORF">OsI_08030</name>
</gene>
<protein>
    <submittedName>
        <fullName evidence="1">Uncharacterized protein</fullName>
    </submittedName>
</protein>
<dbReference type="PANTHER" id="PTHR18868">
    <property type="entry name" value="OS07G0665300 PROTEIN-RELATED"/>
    <property type="match status" value="1"/>
</dbReference>